<keyword evidence="3" id="KW-0540">Nuclease</keyword>
<dbReference type="InterPro" id="IPR004610">
    <property type="entry name" value="RecJ"/>
</dbReference>
<keyword evidence="10" id="KW-1185">Reference proteome</keyword>
<feature type="domain" description="DDH" evidence="6">
    <location>
        <begin position="94"/>
        <end position="250"/>
    </location>
</feature>
<feature type="domain" description="RecJ OB" evidence="8">
    <location>
        <begin position="476"/>
        <end position="587"/>
    </location>
</feature>
<proteinExistence type="inferred from homology"/>
<dbReference type="InterPro" id="IPR038763">
    <property type="entry name" value="DHH_sf"/>
</dbReference>
<keyword evidence="4" id="KW-0378">Hydrolase</keyword>
<evidence type="ECO:0000256" key="3">
    <source>
        <dbReference type="ARBA" id="ARBA00022722"/>
    </source>
</evidence>
<name>A0A4R3JEU7_9PROT</name>
<dbReference type="InterPro" id="IPR041122">
    <property type="entry name" value="RecJ_OB"/>
</dbReference>
<dbReference type="OrthoDB" id="9809852at2"/>
<dbReference type="GO" id="GO:0006310">
    <property type="term" value="P:DNA recombination"/>
    <property type="evidence" value="ECO:0007669"/>
    <property type="project" value="InterPro"/>
</dbReference>
<gene>
    <name evidence="9" type="ORF">EDD55_102388</name>
</gene>
<organism evidence="9 10">
    <name type="scientific">Varunaivibrio sulfuroxidans</name>
    <dbReference type="NCBI Taxonomy" id="1773489"/>
    <lineage>
        <taxon>Bacteria</taxon>
        <taxon>Pseudomonadati</taxon>
        <taxon>Pseudomonadota</taxon>
        <taxon>Alphaproteobacteria</taxon>
        <taxon>Rhodospirillales</taxon>
        <taxon>Magnetovibrionaceae</taxon>
        <taxon>Varunaivibrio</taxon>
    </lineage>
</organism>
<dbReference type="AlphaFoldDB" id="A0A4R3JEU7"/>
<dbReference type="Gene3D" id="3.90.1640.30">
    <property type="match status" value="1"/>
</dbReference>
<dbReference type="GO" id="GO:0003676">
    <property type="term" value="F:nucleic acid binding"/>
    <property type="evidence" value="ECO:0007669"/>
    <property type="project" value="InterPro"/>
</dbReference>
<dbReference type="NCBIfam" id="TIGR00644">
    <property type="entry name" value="recJ"/>
    <property type="match status" value="1"/>
</dbReference>
<dbReference type="Pfam" id="PF02272">
    <property type="entry name" value="DHHA1"/>
    <property type="match status" value="1"/>
</dbReference>
<dbReference type="Gene3D" id="3.10.310.30">
    <property type="match status" value="1"/>
</dbReference>
<evidence type="ECO:0000256" key="1">
    <source>
        <dbReference type="ARBA" id="ARBA00005915"/>
    </source>
</evidence>
<evidence type="ECO:0000259" key="8">
    <source>
        <dbReference type="Pfam" id="PF17768"/>
    </source>
</evidence>
<evidence type="ECO:0000256" key="2">
    <source>
        <dbReference type="ARBA" id="ARBA00019841"/>
    </source>
</evidence>
<dbReference type="GO" id="GO:0006281">
    <property type="term" value="P:DNA repair"/>
    <property type="evidence" value="ECO:0007669"/>
    <property type="project" value="InterPro"/>
</dbReference>
<dbReference type="GO" id="GO:0008409">
    <property type="term" value="F:5'-3' exonuclease activity"/>
    <property type="evidence" value="ECO:0007669"/>
    <property type="project" value="InterPro"/>
</dbReference>
<comment type="caution">
    <text evidence="9">The sequence shown here is derived from an EMBL/GenBank/DDBJ whole genome shotgun (WGS) entry which is preliminary data.</text>
</comment>
<evidence type="ECO:0000256" key="5">
    <source>
        <dbReference type="ARBA" id="ARBA00022839"/>
    </source>
</evidence>
<evidence type="ECO:0000313" key="9">
    <source>
        <dbReference type="EMBL" id="TCS64344.1"/>
    </source>
</evidence>
<sequence length="592" mass="63028">MTDDKNFLNVASSLSGRRWASKPVDERLALTFAQRLGIPDVLARVLSARGVRLDDAERFLDPTLRDFLPDPAHLKDMDGATERLASAVMSGELIAIFGDYDVDGATSSALLARFVHAVGGRALVYIPDRLREGYGPNAAAMARLKEQGASVVVTVDCGTAAFASLDAAVDLGLEVIVIDHHTAEPALPKAVAIVNPNRLDEHSPHGNLAAVGVTFLLVVGANRVLRNAGWYKTRPAPDPLQWLDIVALGTVCDVVPLTGVNRALVAQGLKVMALRRNVGMSALVDVARIDEKPNAYHAGFVLGPRINAGGRVGASDLGARLLRTDDPEEAKILAHRLDELNRERQDIEGAVLEQALAQAEAHYLDDPVLVVAAKGWHPGVVGIVASRLKERFNRPACVVALAQGQGTASGRSILGVDLGAAVIAARQAGILVKGGGHAMAAGFTVAEDRLDDLRRFFADRLAEQVIQGTRVNDLYLDGAMEVRAATVALVETLSRLGPFGSGNPEPRFALVDVGIAKADPVGKARNHVRCILRGKDGATITAIAFRAMDSDLGPGLLAHGGRPFHMAGKLRINEWNGNRRPQLLIDDAAPIW</sequence>
<reference evidence="9 10" key="1">
    <citation type="submission" date="2019-03" db="EMBL/GenBank/DDBJ databases">
        <title>Genomic Encyclopedia of Type Strains, Phase IV (KMG-IV): sequencing the most valuable type-strain genomes for metagenomic binning, comparative biology and taxonomic classification.</title>
        <authorList>
            <person name="Goeker M."/>
        </authorList>
    </citation>
    <scope>NUCLEOTIDE SEQUENCE [LARGE SCALE GENOMIC DNA]</scope>
    <source>
        <strain evidence="9 10">DSM 101688</strain>
    </source>
</reference>
<dbReference type="Pfam" id="PF17768">
    <property type="entry name" value="RecJ_OB"/>
    <property type="match status" value="1"/>
</dbReference>
<feature type="domain" description="DHHA1" evidence="7">
    <location>
        <begin position="366"/>
        <end position="462"/>
    </location>
</feature>
<evidence type="ECO:0000256" key="4">
    <source>
        <dbReference type="ARBA" id="ARBA00022801"/>
    </source>
</evidence>
<protein>
    <recommendedName>
        <fullName evidence="2">Single-stranded-DNA-specific exonuclease RecJ</fullName>
    </recommendedName>
</protein>
<accession>A0A4R3JEU7</accession>
<dbReference type="RefSeq" id="WP_132938288.1">
    <property type="nucleotide sequence ID" value="NZ_CP119676.1"/>
</dbReference>
<comment type="similarity">
    <text evidence="1">Belongs to the RecJ family.</text>
</comment>
<evidence type="ECO:0000259" key="6">
    <source>
        <dbReference type="Pfam" id="PF01368"/>
    </source>
</evidence>
<dbReference type="Proteomes" id="UP000295304">
    <property type="component" value="Unassembled WGS sequence"/>
</dbReference>
<dbReference type="Pfam" id="PF01368">
    <property type="entry name" value="DHH"/>
    <property type="match status" value="1"/>
</dbReference>
<keyword evidence="5 9" id="KW-0269">Exonuclease</keyword>
<evidence type="ECO:0000259" key="7">
    <source>
        <dbReference type="Pfam" id="PF02272"/>
    </source>
</evidence>
<evidence type="ECO:0000313" key="10">
    <source>
        <dbReference type="Proteomes" id="UP000295304"/>
    </source>
</evidence>
<dbReference type="EMBL" id="SLZW01000002">
    <property type="protein sequence ID" value="TCS64344.1"/>
    <property type="molecule type" value="Genomic_DNA"/>
</dbReference>
<dbReference type="InterPro" id="IPR003156">
    <property type="entry name" value="DHHA1_dom"/>
</dbReference>
<dbReference type="SUPFAM" id="SSF64182">
    <property type="entry name" value="DHH phosphoesterases"/>
    <property type="match status" value="1"/>
</dbReference>
<dbReference type="PANTHER" id="PTHR30255">
    <property type="entry name" value="SINGLE-STRANDED-DNA-SPECIFIC EXONUCLEASE RECJ"/>
    <property type="match status" value="1"/>
</dbReference>
<dbReference type="InterPro" id="IPR051673">
    <property type="entry name" value="SSDNA_exonuclease_RecJ"/>
</dbReference>
<dbReference type="InterPro" id="IPR001667">
    <property type="entry name" value="DDH_dom"/>
</dbReference>
<dbReference type="PANTHER" id="PTHR30255:SF2">
    <property type="entry name" value="SINGLE-STRANDED-DNA-SPECIFIC EXONUCLEASE RECJ"/>
    <property type="match status" value="1"/>
</dbReference>